<proteinExistence type="inferred from homology"/>
<keyword evidence="10" id="KW-0443">Lipid metabolism</keyword>
<evidence type="ECO:0000256" key="10">
    <source>
        <dbReference type="ARBA" id="ARBA00023098"/>
    </source>
</evidence>
<reference evidence="14 15" key="1">
    <citation type="submission" date="2019-04" db="EMBL/GenBank/DDBJ databases">
        <title>Herbidospora sp. NEAU-GS14.nov., a novel actinomycete isolated from soil.</title>
        <authorList>
            <person name="Han L."/>
        </authorList>
    </citation>
    <scope>NUCLEOTIDE SEQUENCE [LARGE SCALE GENOMIC DNA]</scope>
    <source>
        <strain evidence="14 15">NEAU-GS14</strain>
    </source>
</reference>
<keyword evidence="6" id="KW-0547">Nucleotide-binding</keyword>
<dbReference type="Proteomes" id="UP000308705">
    <property type="component" value="Unassembled WGS sequence"/>
</dbReference>
<dbReference type="PANTHER" id="PTHR12358">
    <property type="entry name" value="SPHINGOSINE KINASE"/>
    <property type="match status" value="1"/>
</dbReference>
<dbReference type="GO" id="GO:0008654">
    <property type="term" value="P:phospholipid biosynthetic process"/>
    <property type="evidence" value="ECO:0007669"/>
    <property type="project" value="UniProtKB-KW"/>
</dbReference>
<keyword evidence="7 14" id="KW-0418">Kinase</keyword>
<dbReference type="PANTHER" id="PTHR12358:SF106">
    <property type="entry name" value="LIPID KINASE YEGS"/>
    <property type="match status" value="1"/>
</dbReference>
<dbReference type="InterPro" id="IPR017438">
    <property type="entry name" value="ATP-NAD_kinase_N"/>
</dbReference>
<keyword evidence="8" id="KW-0067">ATP-binding</keyword>
<dbReference type="InterPro" id="IPR050187">
    <property type="entry name" value="Lipid_Phosphate_FormReg"/>
</dbReference>
<dbReference type="Pfam" id="PF19279">
    <property type="entry name" value="YegS_C"/>
    <property type="match status" value="1"/>
</dbReference>
<comment type="caution">
    <text evidence="14">The sequence shown here is derived from an EMBL/GenBank/DDBJ whole genome shotgun (WGS) entry which is preliminary data.</text>
</comment>
<dbReference type="AlphaFoldDB" id="A0A4U3MDS3"/>
<dbReference type="Gene3D" id="2.60.200.40">
    <property type="match status" value="1"/>
</dbReference>
<dbReference type="SUPFAM" id="SSF111331">
    <property type="entry name" value="NAD kinase/diacylglycerol kinase-like"/>
    <property type="match status" value="1"/>
</dbReference>
<keyword evidence="4" id="KW-0808">Transferase</keyword>
<sequence length="284" mass="29374">MSRPVVLVNPAAGGGRAARRLGPVLSRLGDHEVISGASAGDTLERARAAVRKRPPVVVACGGDGLVHLAVQAVAGTGVPLAIIPMGTGNDIAADLGIPRDPLAAADLVAGGVPRLIDAATVGDRWFAGVLACGFDSRVNERANAMTGPARYVTAVLRELREFRPIPFRVTLDHHPALELDAMLVAVGNTRSYGNGMKICPTAVPDDGLLDVVILKALPTAAFLRAFPRVFLGTHAKHPAVEIHRAASVTLEAPGVIAYADGERAGPTPLTCTARAGALTVMTRP</sequence>
<dbReference type="InterPro" id="IPR001206">
    <property type="entry name" value="Diacylglycerol_kinase_cat_dom"/>
</dbReference>
<evidence type="ECO:0000256" key="4">
    <source>
        <dbReference type="ARBA" id="ARBA00022679"/>
    </source>
</evidence>
<dbReference type="EMBL" id="SZQA01000020">
    <property type="protein sequence ID" value="TKK86619.1"/>
    <property type="molecule type" value="Genomic_DNA"/>
</dbReference>
<dbReference type="InterPro" id="IPR045540">
    <property type="entry name" value="YegS/DAGK_C"/>
</dbReference>
<keyword evidence="5" id="KW-0479">Metal-binding</keyword>
<comment type="similarity">
    <text evidence="2">Belongs to the diacylglycerol/lipid kinase family.</text>
</comment>
<evidence type="ECO:0000256" key="11">
    <source>
        <dbReference type="ARBA" id="ARBA00023209"/>
    </source>
</evidence>
<dbReference type="GO" id="GO:0046872">
    <property type="term" value="F:metal ion binding"/>
    <property type="evidence" value="ECO:0007669"/>
    <property type="project" value="UniProtKB-KW"/>
</dbReference>
<evidence type="ECO:0000256" key="2">
    <source>
        <dbReference type="ARBA" id="ARBA00005983"/>
    </source>
</evidence>
<dbReference type="RefSeq" id="WP_137248812.1">
    <property type="nucleotide sequence ID" value="NZ_SZQA01000020.1"/>
</dbReference>
<keyword evidence="15" id="KW-1185">Reference proteome</keyword>
<evidence type="ECO:0000256" key="7">
    <source>
        <dbReference type="ARBA" id="ARBA00022777"/>
    </source>
</evidence>
<comment type="cofactor">
    <cofactor evidence="1">
        <name>Mg(2+)</name>
        <dbReference type="ChEBI" id="CHEBI:18420"/>
    </cofactor>
</comment>
<dbReference type="GO" id="GO:0005886">
    <property type="term" value="C:plasma membrane"/>
    <property type="evidence" value="ECO:0007669"/>
    <property type="project" value="TreeGrafter"/>
</dbReference>
<keyword evidence="3" id="KW-0444">Lipid biosynthesis</keyword>
<keyword evidence="12" id="KW-1208">Phospholipid metabolism</keyword>
<dbReference type="InterPro" id="IPR005218">
    <property type="entry name" value="Diacylglycerol/lipid_kinase"/>
</dbReference>
<accession>A0A4U3MDS3</accession>
<dbReference type="GO" id="GO:0004143">
    <property type="term" value="F:ATP-dependent diacylglycerol kinase activity"/>
    <property type="evidence" value="ECO:0007669"/>
    <property type="project" value="TreeGrafter"/>
</dbReference>
<dbReference type="SMART" id="SM00046">
    <property type="entry name" value="DAGKc"/>
    <property type="match status" value="1"/>
</dbReference>
<gene>
    <name evidence="14" type="ORF">FDA94_21210</name>
</gene>
<evidence type="ECO:0000313" key="15">
    <source>
        <dbReference type="Proteomes" id="UP000308705"/>
    </source>
</evidence>
<evidence type="ECO:0000256" key="3">
    <source>
        <dbReference type="ARBA" id="ARBA00022516"/>
    </source>
</evidence>
<organism evidence="14 15">
    <name type="scientific">Herbidospora galbida</name>
    <dbReference type="NCBI Taxonomy" id="2575442"/>
    <lineage>
        <taxon>Bacteria</taxon>
        <taxon>Bacillati</taxon>
        <taxon>Actinomycetota</taxon>
        <taxon>Actinomycetes</taxon>
        <taxon>Streptosporangiales</taxon>
        <taxon>Streptosporangiaceae</taxon>
        <taxon>Herbidospora</taxon>
    </lineage>
</organism>
<evidence type="ECO:0000259" key="13">
    <source>
        <dbReference type="PROSITE" id="PS50146"/>
    </source>
</evidence>
<dbReference type="InterPro" id="IPR016064">
    <property type="entry name" value="NAD/diacylglycerol_kinase_sf"/>
</dbReference>
<evidence type="ECO:0000256" key="12">
    <source>
        <dbReference type="ARBA" id="ARBA00023264"/>
    </source>
</evidence>
<dbReference type="OrthoDB" id="142078at2"/>
<dbReference type="GO" id="GO:0005524">
    <property type="term" value="F:ATP binding"/>
    <property type="evidence" value="ECO:0007669"/>
    <property type="project" value="UniProtKB-KW"/>
</dbReference>
<evidence type="ECO:0000256" key="5">
    <source>
        <dbReference type="ARBA" id="ARBA00022723"/>
    </source>
</evidence>
<keyword evidence="9" id="KW-0460">Magnesium</keyword>
<evidence type="ECO:0000313" key="14">
    <source>
        <dbReference type="EMBL" id="TKK86619.1"/>
    </source>
</evidence>
<name>A0A4U3MDS3_9ACTN</name>
<evidence type="ECO:0000256" key="1">
    <source>
        <dbReference type="ARBA" id="ARBA00001946"/>
    </source>
</evidence>
<dbReference type="NCBIfam" id="TIGR00147">
    <property type="entry name" value="YegS/Rv2252/BmrU family lipid kinase"/>
    <property type="match status" value="1"/>
</dbReference>
<dbReference type="PROSITE" id="PS50146">
    <property type="entry name" value="DAGK"/>
    <property type="match status" value="1"/>
</dbReference>
<protein>
    <submittedName>
        <fullName evidence="14">YegS/Rv2252/BmrU family lipid kinase</fullName>
    </submittedName>
</protein>
<evidence type="ECO:0000256" key="6">
    <source>
        <dbReference type="ARBA" id="ARBA00022741"/>
    </source>
</evidence>
<evidence type="ECO:0000256" key="8">
    <source>
        <dbReference type="ARBA" id="ARBA00022840"/>
    </source>
</evidence>
<dbReference type="Gene3D" id="3.40.50.10330">
    <property type="entry name" value="Probable inorganic polyphosphate/atp-NAD kinase, domain 1"/>
    <property type="match status" value="1"/>
</dbReference>
<dbReference type="Pfam" id="PF00781">
    <property type="entry name" value="DAGK_cat"/>
    <property type="match status" value="1"/>
</dbReference>
<keyword evidence="11" id="KW-0594">Phospholipid biosynthesis</keyword>
<feature type="domain" description="DAGKc" evidence="13">
    <location>
        <begin position="1"/>
        <end position="125"/>
    </location>
</feature>
<evidence type="ECO:0000256" key="9">
    <source>
        <dbReference type="ARBA" id="ARBA00022842"/>
    </source>
</evidence>